<evidence type="ECO:0000313" key="1">
    <source>
        <dbReference type="EMBL" id="ORM71759.1"/>
    </source>
</evidence>
<dbReference type="PROSITE" id="PS51318">
    <property type="entry name" value="TAT"/>
    <property type="match status" value="1"/>
</dbReference>
<dbReference type="OrthoDB" id="8400810at2"/>
<name>A0A1X1D4Z8_9GAMM</name>
<sequence>MERRRFIKAGLVLAGTGTAASVFKPAGAAENHNILTGGKTWKAKETPLPTPADPTKRLYFNEHEYALVTAIFDRLIPADELSPSASDTGCVVFIDNQLAGDYGKASWRYNQGPFENGTESQGIQSPYTPAETYRKGLAEIDKHCFEMFNKSFTELSHEEQDSYLEKMESGELKYPTFNSDDLFKQFLSNVQEGFLADPIYGGNRNMDGWKMIGFPGARYDYRDYAPLKGQKLNIEPISIIQLLKA</sequence>
<organism evidence="1 2">
    <name type="scientific">Pantoea rwandensis</name>
    <dbReference type="NCBI Taxonomy" id="1076550"/>
    <lineage>
        <taxon>Bacteria</taxon>
        <taxon>Pseudomonadati</taxon>
        <taxon>Pseudomonadota</taxon>
        <taxon>Gammaproteobacteria</taxon>
        <taxon>Enterobacterales</taxon>
        <taxon>Erwiniaceae</taxon>
        <taxon>Pantoea</taxon>
    </lineage>
</organism>
<proteinExistence type="predicted"/>
<reference evidence="1 2" key="1">
    <citation type="journal article" date="2017" name="Antonie Van Leeuwenhoek">
        <title>Phylogenomic resolution of the bacterial genus Pantoea and its relationship with Erwinia and Tatumella.</title>
        <authorList>
            <person name="Palmer M."/>
            <person name="Steenkamp E.T."/>
            <person name="Coetzee M.P."/>
            <person name="Chan W.Y."/>
            <person name="van Zyl E."/>
            <person name="De Maayer P."/>
            <person name="Coutinho T.A."/>
            <person name="Blom J."/>
            <person name="Smits T.H."/>
            <person name="Duffy B."/>
            <person name="Venter S.N."/>
        </authorList>
    </citation>
    <scope>NUCLEOTIDE SEQUENCE [LARGE SCALE GENOMIC DNA]</scope>
    <source>
        <strain evidence="1 2">LMG 26275</strain>
    </source>
</reference>
<dbReference type="EMBL" id="MLFR01000001">
    <property type="protein sequence ID" value="ORM71759.1"/>
    <property type="molecule type" value="Genomic_DNA"/>
</dbReference>
<dbReference type="Proteomes" id="UP000193558">
    <property type="component" value="Unassembled WGS sequence"/>
</dbReference>
<dbReference type="InterPro" id="IPR006311">
    <property type="entry name" value="TAT_signal"/>
</dbReference>
<gene>
    <name evidence="1" type="ORF">HA51_01420</name>
</gene>
<dbReference type="RefSeq" id="WP_084931451.1">
    <property type="nucleotide sequence ID" value="NZ_MLFR01000001.1"/>
</dbReference>
<protein>
    <recommendedName>
        <fullName evidence="3">Gluconate 2-dehydrogenase</fullName>
    </recommendedName>
</protein>
<comment type="caution">
    <text evidence="1">The sequence shown here is derived from an EMBL/GenBank/DDBJ whole genome shotgun (WGS) entry which is preliminary data.</text>
</comment>
<evidence type="ECO:0000313" key="2">
    <source>
        <dbReference type="Proteomes" id="UP000193558"/>
    </source>
</evidence>
<dbReference type="InterPro" id="IPR027056">
    <property type="entry name" value="Gluconate_2DH_su3"/>
</dbReference>
<dbReference type="Pfam" id="PF13618">
    <property type="entry name" value="Gluconate_2-dh3"/>
    <property type="match status" value="1"/>
</dbReference>
<accession>A0A1X1D4Z8</accession>
<dbReference type="AlphaFoldDB" id="A0A1X1D4Z8"/>
<evidence type="ECO:0008006" key="3">
    <source>
        <dbReference type="Google" id="ProtNLM"/>
    </source>
</evidence>